<evidence type="ECO:0000256" key="3">
    <source>
        <dbReference type="ARBA" id="ARBA00009504"/>
    </source>
</evidence>
<comment type="similarity">
    <text evidence="3 6">Belongs to the eukaryotic release factor 1 family. Pelota subfamily.</text>
</comment>
<dbReference type="PANTHER" id="PTHR10853">
    <property type="entry name" value="PELOTA"/>
    <property type="match status" value="1"/>
</dbReference>
<evidence type="ECO:0000313" key="9">
    <source>
        <dbReference type="Proteomes" id="UP000233524"/>
    </source>
</evidence>
<evidence type="ECO:0000256" key="5">
    <source>
        <dbReference type="ARBA" id="ARBA00022723"/>
    </source>
</evidence>
<dbReference type="SUPFAM" id="SSF53137">
    <property type="entry name" value="Translational machinery components"/>
    <property type="match status" value="1"/>
</dbReference>
<evidence type="ECO:0000256" key="6">
    <source>
        <dbReference type="RuleBase" id="RU362019"/>
    </source>
</evidence>
<dbReference type="InterPro" id="IPR005140">
    <property type="entry name" value="eRF1_Pelota-like_N"/>
</dbReference>
<dbReference type="SUPFAM" id="SSF55315">
    <property type="entry name" value="L30e-like"/>
    <property type="match status" value="1"/>
</dbReference>
<dbReference type="GO" id="GO:0070651">
    <property type="term" value="P:nonfunctional rRNA decay"/>
    <property type="evidence" value="ECO:0007669"/>
    <property type="project" value="TreeGrafter"/>
</dbReference>
<evidence type="ECO:0000313" key="8">
    <source>
        <dbReference type="EMBL" id="PKS13370.1"/>
    </source>
</evidence>
<reference evidence="8 9" key="1">
    <citation type="journal article" date="2017" name="G3 (Bethesda)">
        <title>First Draft Genome Sequence of the Pathogenic Fungus Lomentospora prolificans (Formerly Scedosporium prolificans).</title>
        <authorList>
            <person name="Luo R."/>
            <person name="Zimin A."/>
            <person name="Workman R."/>
            <person name="Fan Y."/>
            <person name="Pertea G."/>
            <person name="Grossman N."/>
            <person name="Wear M.P."/>
            <person name="Jia B."/>
            <person name="Miller H."/>
            <person name="Casadevall A."/>
            <person name="Timp W."/>
            <person name="Zhang S.X."/>
            <person name="Salzberg S.L."/>
        </authorList>
    </citation>
    <scope>NUCLEOTIDE SEQUENCE [LARGE SCALE GENOMIC DNA]</scope>
    <source>
        <strain evidence="8 9">JHH-5317</strain>
    </source>
</reference>
<dbReference type="SUPFAM" id="SSF159065">
    <property type="entry name" value="Dom34/Pelota N-terminal domain-like"/>
    <property type="match status" value="1"/>
</dbReference>
<dbReference type="SMART" id="SM01194">
    <property type="entry name" value="eRF1_1"/>
    <property type="match status" value="1"/>
</dbReference>
<dbReference type="FunFam" id="2.30.30.870:FF:000001">
    <property type="entry name" value="Protein pelota homolog"/>
    <property type="match status" value="1"/>
</dbReference>
<dbReference type="InterPro" id="IPR029064">
    <property type="entry name" value="Ribosomal_eL30-like_sf"/>
</dbReference>
<dbReference type="Pfam" id="PF26356">
    <property type="entry name" value="Pelota_N"/>
    <property type="match status" value="1"/>
</dbReference>
<dbReference type="InParanoid" id="A0A2N3NLP9"/>
<keyword evidence="9" id="KW-1185">Reference proteome</keyword>
<dbReference type="Proteomes" id="UP000233524">
    <property type="component" value="Unassembled WGS sequence"/>
</dbReference>
<dbReference type="InterPro" id="IPR038069">
    <property type="entry name" value="Pelota/DOM34_N"/>
</dbReference>
<comment type="caution">
    <text evidence="8">The sequence shown here is derived from an EMBL/GenBank/DDBJ whole genome shotgun (WGS) entry which is preliminary data.</text>
</comment>
<dbReference type="VEuPathDB" id="FungiDB:jhhlp_000141"/>
<dbReference type="GO" id="GO:0071025">
    <property type="term" value="P:RNA surveillance"/>
    <property type="evidence" value="ECO:0007669"/>
    <property type="project" value="InterPro"/>
</dbReference>
<dbReference type="FunFam" id="3.30.1330.30:FF:000008">
    <property type="entry name" value="Protein pelota homolog"/>
    <property type="match status" value="1"/>
</dbReference>
<dbReference type="OrthoDB" id="10249111at2759"/>
<dbReference type="Gene3D" id="3.30.1330.30">
    <property type="match status" value="1"/>
</dbReference>
<dbReference type="NCBIfam" id="TIGR00111">
    <property type="entry name" value="pelota"/>
    <property type="match status" value="1"/>
</dbReference>
<dbReference type="Pfam" id="PF03464">
    <property type="entry name" value="eRF1_2"/>
    <property type="match status" value="1"/>
</dbReference>
<dbReference type="Gene3D" id="3.30.420.60">
    <property type="entry name" value="eRF1 domain 2"/>
    <property type="match status" value="1"/>
</dbReference>
<dbReference type="InterPro" id="IPR005141">
    <property type="entry name" value="eRF1_2"/>
</dbReference>
<dbReference type="InterPro" id="IPR005142">
    <property type="entry name" value="eRF1_3"/>
</dbReference>
<dbReference type="GO" id="GO:0032790">
    <property type="term" value="P:ribosome disassembly"/>
    <property type="evidence" value="ECO:0007669"/>
    <property type="project" value="TreeGrafter"/>
</dbReference>
<evidence type="ECO:0000256" key="2">
    <source>
        <dbReference type="ARBA" id="ARBA00004496"/>
    </source>
</evidence>
<dbReference type="AlphaFoldDB" id="A0A2N3NLP9"/>
<protein>
    <recommendedName>
        <fullName evidence="6">Protein DOM34 homolog</fullName>
    </recommendedName>
</protein>
<name>A0A2N3NLP9_9PEZI</name>
<sequence>MKLLRTSRGGDLSEHALTLQAEEADDMWNAYNIILPADIVRAETTRNVSHVTALGAAQTQRVSCVLSIAAESTFFDPTVTELHVKGRIVSETSVASMGQYHTLRLQLGKPFTIDRPDGWDSVSKTMLNAALRVDKDGAVAAVVMQEGLANICLVTESRTILLQRLERKVPSKRDNAKQLSEGMRAFYDLVLSNLIREIDFENPRPLLLASPGFVATDFKNYIGTQAVKSERPNKVLLGIMNNTTILHSPSGHLHSLNDVLKSREVAATMKDMRFTKEAQYINQFYDMLRKEDSRAWYGATSVEKVINEGAVGVGGVLLISDSLFRSQDTDTRKKYVALVEKVTSGGGEARILSSAHESGQRLNMLGDIAAILTYPVYELEEDDEDEAQAIENEVERPLEGSII</sequence>
<organism evidence="8 9">
    <name type="scientific">Lomentospora prolificans</name>
    <dbReference type="NCBI Taxonomy" id="41688"/>
    <lineage>
        <taxon>Eukaryota</taxon>
        <taxon>Fungi</taxon>
        <taxon>Dikarya</taxon>
        <taxon>Ascomycota</taxon>
        <taxon>Pezizomycotina</taxon>
        <taxon>Sordariomycetes</taxon>
        <taxon>Hypocreomycetidae</taxon>
        <taxon>Microascales</taxon>
        <taxon>Microascaceae</taxon>
        <taxon>Lomentospora</taxon>
    </lineage>
</organism>
<dbReference type="PANTHER" id="PTHR10853:SF0">
    <property type="entry name" value="PROTEIN PELOTA HOMOLOG"/>
    <property type="match status" value="1"/>
</dbReference>
<dbReference type="FunCoup" id="A0A2N3NLP9">
    <property type="interactions" value="532"/>
</dbReference>
<evidence type="ECO:0000259" key="7">
    <source>
        <dbReference type="SMART" id="SM01194"/>
    </source>
</evidence>
<evidence type="ECO:0000256" key="4">
    <source>
        <dbReference type="ARBA" id="ARBA00022490"/>
    </source>
</evidence>
<proteinExistence type="inferred from homology"/>
<dbReference type="GO" id="GO:0070481">
    <property type="term" value="P:nuclear-transcribed mRNA catabolic process, non-stop decay"/>
    <property type="evidence" value="ECO:0007669"/>
    <property type="project" value="InterPro"/>
</dbReference>
<dbReference type="GO" id="GO:0005737">
    <property type="term" value="C:cytoplasm"/>
    <property type="evidence" value="ECO:0007669"/>
    <property type="project" value="UniProtKB-SubCell"/>
</dbReference>
<dbReference type="Pfam" id="PF03465">
    <property type="entry name" value="eRF1_3"/>
    <property type="match status" value="1"/>
</dbReference>
<dbReference type="STRING" id="41688.A0A2N3NLP9"/>
<comment type="subcellular location">
    <subcellularLocation>
        <location evidence="2 6">Cytoplasm</location>
    </subcellularLocation>
</comment>
<dbReference type="InterPro" id="IPR042226">
    <property type="entry name" value="eFR1_2_sf"/>
</dbReference>
<comment type="cofactor">
    <cofactor evidence="1 6">
        <name>a divalent metal cation</name>
        <dbReference type="ChEBI" id="CHEBI:60240"/>
    </cofactor>
</comment>
<dbReference type="GO" id="GO:0046872">
    <property type="term" value="F:metal ion binding"/>
    <property type="evidence" value="ECO:0007669"/>
    <property type="project" value="UniProtKB-KW"/>
</dbReference>
<accession>A0A2N3NLP9</accession>
<comment type="function">
    <text evidence="6">Component of the Dom34-Hbs1 complex, a complex that recognizes stalled ribosomes and triggers the No-Go Decay (NGD) pathway (PubMed:20890290). In the Dom34-Hbs1 complex, dom34 recognizes ribosomes stalled at the 3' end of an mRNA and engages stalled ribosomes by destabilizing mRNA in the mRNA channel. Following ribosome-binding, the Dom34-Hbs1 complex promotes the disassembly of stalled ribosomes, followed by degradation of damaged mRNAs as part of the NGD pathway.</text>
</comment>
<dbReference type="InterPro" id="IPR058547">
    <property type="entry name" value="Pelota_N"/>
</dbReference>
<gene>
    <name evidence="8" type="ORF">jhhlp_000141</name>
</gene>
<feature type="domain" description="eRF1/Pelota-like N-terminal" evidence="7">
    <location>
        <begin position="1"/>
        <end position="132"/>
    </location>
</feature>
<dbReference type="Gene3D" id="2.30.30.870">
    <property type="entry name" value="Pelota, domain A"/>
    <property type="match status" value="1"/>
</dbReference>
<dbReference type="InterPro" id="IPR004405">
    <property type="entry name" value="TF_pelota"/>
</dbReference>
<dbReference type="GO" id="GO:0070966">
    <property type="term" value="P:nuclear-transcribed mRNA catabolic process, no-go decay"/>
    <property type="evidence" value="ECO:0007669"/>
    <property type="project" value="InterPro"/>
</dbReference>
<evidence type="ECO:0000256" key="1">
    <source>
        <dbReference type="ARBA" id="ARBA00001968"/>
    </source>
</evidence>
<dbReference type="EMBL" id="NLAX01000001">
    <property type="protein sequence ID" value="PKS13370.1"/>
    <property type="molecule type" value="Genomic_DNA"/>
</dbReference>
<keyword evidence="4 6" id="KW-0963">Cytoplasm</keyword>
<keyword evidence="5 6" id="KW-0479">Metal-binding</keyword>